<name>A0A9D4DF35_DREPO</name>
<organism evidence="2 3">
    <name type="scientific">Dreissena polymorpha</name>
    <name type="common">Zebra mussel</name>
    <name type="synonym">Mytilus polymorpha</name>
    <dbReference type="NCBI Taxonomy" id="45954"/>
    <lineage>
        <taxon>Eukaryota</taxon>
        <taxon>Metazoa</taxon>
        <taxon>Spiralia</taxon>
        <taxon>Lophotrochozoa</taxon>
        <taxon>Mollusca</taxon>
        <taxon>Bivalvia</taxon>
        <taxon>Autobranchia</taxon>
        <taxon>Heteroconchia</taxon>
        <taxon>Euheterodonta</taxon>
        <taxon>Imparidentia</taxon>
        <taxon>Neoheterodontei</taxon>
        <taxon>Myida</taxon>
        <taxon>Dreissenoidea</taxon>
        <taxon>Dreissenidae</taxon>
        <taxon>Dreissena</taxon>
    </lineage>
</organism>
<evidence type="ECO:0000313" key="2">
    <source>
        <dbReference type="EMBL" id="KAH3748154.1"/>
    </source>
</evidence>
<evidence type="ECO:0000256" key="1">
    <source>
        <dbReference type="SAM" id="MobiDB-lite"/>
    </source>
</evidence>
<sequence length="56" mass="6120">MARPSQCIRLHTTPANTKSAGSLSHTSTCTEDCPWVPRQHSAALLSEREDNRVAEA</sequence>
<reference evidence="2" key="2">
    <citation type="submission" date="2020-11" db="EMBL/GenBank/DDBJ databases">
        <authorList>
            <person name="McCartney M.A."/>
            <person name="Auch B."/>
            <person name="Kono T."/>
            <person name="Mallez S."/>
            <person name="Becker A."/>
            <person name="Gohl D.M."/>
            <person name="Silverstein K.A.T."/>
            <person name="Koren S."/>
            <person name="Bechman K.B."/>
            <person name="Herman A."/>
            <person name="Abrahante J.E."/>
            <person name="Garbe J."/>
        </authorList>
    </citation>
    <scope>NUCLEOTIDE SEQUENCE</scope>
    <source>
        <strain evidence="2">Duluth1</strain>
        <tissue evidence="2">Whole animal</tissue>
    </source>
</reference>
<proteinExistence type="predicted"/>
<evidence type="ECO:0000313" key="3">
    <source>
        <dbReference type="Proteomes" id="UP000828390"/>
    </source>
</evidence>
<dbReference type="EMBL" id="JAIWYP010000010">
    <property type="protein sequence ID" value="KAH3748154.1"/>
    <property type="molecule type" value="Genomic_DNA"/>
</dbReference>
<feature type="compositionally biased region" description="Polar residues" evidence="1">
    <location>
        <begin position="13"/>
        <end position="24"/>
    </location>
</feature>
<gene>
    <name evidence="2" type="ORF">DPMN_182591</name>
</gene>
<dbReference type="AlphaFoldDB" id="A0A9D4DF35"/>
<comment type="caution">
    <text evidence="2">The sequence shown here is derived from an EMBL/GenBank/DDBJ whole genome shotgun (WGS) entry which is preliminary data.</text>
</comment>
<accession>A0A9D4DF35</accession>
<keyword evidence="3" id="KW-1185">Reference proteome</keyword>
<dbReference type="Proteomes" id="UP000828390">
    <property type="component" value="Unassembled WGS sequence"/>
</dbReference>
<reference evidence="2" key="1">
    <citation type="journal article" date="2019" name="bioRxiv">
        <title>The Genome of the Zebra Mussel, Dreissena polymorpha: A Resource for Invasive Species Research.</title>
        <authorList>
            <person name="McCartney M.A."/>
            <person name="Auch B."/>
            <person name="Kono T."/>
            <person name="Mallez S."/>
            <person name="Zhang Y."/>
            <person name="Obille A."/>
            <person name="Becker A."/>
            <person name="Abrahante J.E."/>
            <person name="Garbe J."/>
            <person name="Badalamenti J.P."/>
            <person name="Herman A."/>
            <person name="Mangelson H."/>
            <person name="Liachko I."/>
            <person name="Sullivan S."/>
            <person name="Sone E.D."/>
            <person name="Koren S."/>
            <person name="Silverstein K.A.T."/>
            <person name="Beckman K.B."/>
            <person name="Gohl D.M."/>
        </authorList>
    </citation>
    <scope>NUCLEOTIDE SEQUENCE</scope>
    <source>
        <strain evidence="2">Duluth1</strain>
        <tissue evidence="2">Whole animal</tissue>
    </source>
</reference>
<protein>
    <submittedName>
        <fullName evidence="2">Uncharacterized protein</fullName>
    </submittedName>
</protein>
<feature type="region of interest" description="Disordered" evidence="1">
    <location>
        <begin position="1"/>
        <end position="24"/>
    </location>
</feature>